<dbReference type="RefSeq" id="WP_249585906.1">
    <property type="nucleotide sequence ID" value="NZ_BAAAQL010000002.1"/>
</dbReference>
<sequence>MTVIRHVTVSDDPQVAALVDILRAHCHLDATGLVVDDPHAIATAIVESQRETRRTREANGKWINGEGKQILRRCYPGLIPAVVIADALRDKARHDRKIHLLEETT</sequence>
<dbReference type="Proteomes" id="UP000829992">
    <property type="component" value="Chromosome"/>
</dbReference>
<evidence type="ECO:0000313" key="1">
    <source>
        <dbReference type="EMBL" id="UQT54410.1"/>
    </source>
</evidence>
<evidence type="ECO:0000313" key="2">
    <source>
        <dbReference type="Proteomes" id="UP000829992"/>
    </source>
</evidence>
<reference evidence="1 2" key="1">
    <citation type="submission" date="2022-05" db="EMBL/GenBank/DDBJ databases">
        <authorList>
            <person name="Zhou X."/>
            <person name="Li K."/>
            <person name="Man Y."/>
        </authorList>
    </citation>
    <scope>NUCLEOTIDE SEQUENCE [LARGE SCALE GENOMIC DNA]</scope>
    <source>
        <strain evidence="1 2">MS405</strain>
    </source>
</reference>
<keyword evidence="2" id="KW-1185">Reference proteome</keyword>
<organism evidence="1 2">
    <name type="scientific">Streptomyces durmitorensis</name>
    <dbReference type="NCBI Taxonomy" id="319947"/>
    <lineage>
        <taxon>Bacteria</taxon>
        <taxon>Bacillati</taxon>
        <taxon>Actinomycetota</taxon>
        <taxon>Actinomycetes</taxon>
        <taxon>Kitasatosporales</taxon>
        <taxon>Streptomycetaceae</taxon>
        <taxon>Streptomyces</taxon>
    </lineage>
</organism>
<accession>A0ABY4PM08</accession>
<proteinExistence type="predicted"/>
<protein>
    <submittedName>
        <fullName evidence="1">Uncharacterized protein</fullName>
    </submittedName>
</protein>
<gene>
    <name evidence="1" type="ORF">M4V62_04510</name>
</gene>
<dbReference type="EMBL" id="CP097289">
    <property type="protein sequence ID" value="UQT54410.1"/>
    <property type="molecule type" value="Genomic_DNA"/>
</dbReference>
<name>A0ABY4PM08_9ACTN</name>